<dbReference type="PANTHER" id="PTHR37171:SF1">
    <property type="entry name" value="SERINE_THREONINE-PROTEIN KINASE YRZF-RELATED"/>
    <property type="match status" value="1"/>
</dbReference>
<dbReference type="GO" id="GO:0005524">
    <property type="term" value="F:ATP binding"/>
    <property type="evidence" value="ECO:0007669"/>
    <property type="project" value="InterPro"/>
</dbReference>
<comment type="caution">
    <text evidence="2">The sequence shown here is derived from an EMBL/GenBank/DDBJ whole genome shotgun (WGS) entry which is preliminary data.</text>
</comment>
<sequence>MQKSLDDFIYKVEHKLLPSLDMKSPHPYDPIQVISVAKGWKCLGVGNYAAVFMNNQYPDWVVKVYAREEEAAELEADVYKQIGPHPAYSELIYQSKHYLILKRLRGITLYDALHRAVRIPKQVIEDVEEALQYARKKGLTPCDVHGKNVMMENGRGYVVDVSDFYLEKEDRKWRDLSKAYYKLYVPTLLKLPIPIPHFVLNLSRYGYRIYRKWKK</sequence>
<feature type="domain" description="Protein kinase" evidence="1">
    <location>
        <begin position="37"/>
        <end position="215"/>
    </location>
</feature>
<keyword evidence="2" id="KW-0723">Serine/threonine-protein kinase</keyword>
<dbReference type="AlphaFoldDB" id="A0A0M0LID1"/>
<evidence type="ECO:0000313" key="3">
    <source>
        <dbReference type="Proteomes" id="UP000037558"/>
    </source>
</evidence>
<dbReference type="SUPFAM" id="SSF56112">
    <property type="entry name" value="Protein kinase-like (PK-like)"/>
    <property type="match status" value="1"/>
</dbReference>
<dbReference type="RefSeq" id="WP_053399833.1">
    <property type="nucleotide sequence ID" value="NZ_JAUKEN010000002.1"/>
</dbReference>
<dbReference type="Gene3D" id="1.10.510.10">
    <property type="entry name" value="Transferase(Phosphotransferase) domain 1"/>
    <property type="match status" value="1"/>
</dbReference>
<evidence type="ECO:0000259" key="1">
    <source>
        <dbReference type="PROSITE" id="PS50011"/>
    </source>
</evidence>
<gene>
    <name evidence="2" type="ORF">AMD01_02665</name>
</gene>
<dbReference type="Proteomes" id="UP000037558">
    <property type="component" value="Unassembled WGS sequence"/>
</dbReference>
<dbReference type="InterPro" id="IPR052396">
    <property type="entry name" value="Meiotic_Drive_Suppr_Kinase"/>
</dbReference>
<dbReference type="EMBL" id="LILC01000002">
    <property type="protein sequence ID" value="KOO50667.1"/>
    <property type="molecule type" value="Genomic_DNA"/>
</dbReference>
<dbReference type="OrthoDB" id="529320at2"/>
<organism evidence="2 3">
    <name type="scientific">Priestia koreensis</name>
    <dbReference type="NCBI Taxonomy" id="284581"/>
    <lineage>
        <taxon>Bacteria</taxon>
        <taxon>Bacillati</taxon>
        <taxon>Bacillota</taxon>
        <taxon>Bacilli</taxon>
        <taxon>Bacillales</taxon>
        <taxon>Bacillaceae</taxon>
        <taxon>Priestia</taxon>
    </lineage>
</organism>
<evidence type="ECO:0000313" key="2">
    <source>
        <dbReference type="EMBL" id="KOO50667.1"/>
    </source>
</evidence>
<dbReference type="PANTHER" id="PTHR37171">
    <property type="entry name" value="SERINE/THREONINE-PROTEIN KINASE YRZF-RELATED"/>
    <property type="match status" value="1"/>
</dbReference>
<keyword evidence="2" id="KW-0418">Kinase</keyword>
<keyword evidence="2" id="KW-0808">Transferase</keyword>
<dbReference type="InterPro" id="IPR000719">
    <property type="entry name" value="Prot_kinase_dom"/>
</dbReference>
<accession>A0A0M0LID1</accession>
<name>A0A0M0LID1_9BACI</name>
<proteinExistence type="predicted"/>
<dbReference type="PROSITE" id="PS50011">
    <property type="entry name" value="PROTEIN_KINASE_DOM"/>
    <property type="match status" value="1"/>
</dbReference>
<keyword evidence="3" id="KW-1185">Reference proteome</keyword>
<dbReference type="STRING" id="284581.AMD01_02665"/>
<dbReference type="PATRIC" id="fig|284581.3.peg.808"/>
<dbReference type="InterPro" id="IPR011009">
    <property type="entry name" value="Kinase-like_dom_sf"/>
</dbReference>
<reference evidence="3" key="1">
    <citation type="submission" date="2015-08" db="EMBL/GenBank/DDBJ databases">
        <title>Fjat-14210 dsm16467.</title>
        <authorList>
            <person name="Liu B."/>
            <person name="Wang J."/>
            <person name="Zhu Y."/>
            <person name="Liu G."/>
            <person name="Chen Q."/>
            <person name="Chen Z."/>
            <person name="Lan J."/>
            <person name="Che J."/>
            <person name="Ge C."/>
            <person name="Shi H."/>
            <person name="Pan Z."/>
            <person name="Liu X."/>
        </authorList>
    </citation>
    <scope>NUCLEOTIDE SEQUENCE [LARGE SCALE GENOMIC DNA]</scope>
    <source>
        <strain evidence="3">DSM 16467</strain>
    </source>
</reference>
<dbReference type="GO" id="GO:0004674">
    <property type="term" value="F:protein serine/threonine kinase activity"/>
    <property type="evidence" value="ECO:0007669"/>
    <property type="project" value="UniProtKB-KW"/>
</dbReference>
<protein>
    <submittedName>
        <fullName evidence="2">Serine/threonine protein kinase</fullName>
    </submittedName>
</protein>